<dbReference type="PANTHER" id="PTHR35882:SF3">
    <property type="entry name" value="GLYCOSIDE-HYDROLASE FAMILY GH114 TIM-BARREL DOMAIN-CONTAINING PROTEIN"/>
    <property type="match status" value="1"/>
</dbReference>
<evidence type="ECO:0000259" key="1">
    <source>
        <dbReference type="Pfam" id="PF03537"/>
    </source>
</evidence>
<proteinExistence type="predicted"/>
<evidence type="ECO:0000313" key="3">
    <source>
        <dbReference type="Proteomes" id="UP001063698"/>
    </source>
</evidence>
<dbReference type="KEGG" id="ipc:IPA_08890"/>
<organism evidence="2 3">
    <name type="scientific">Ignicoccus pacificus DSM 13166</name>
    <dbReference type="NCBI Taxonomy" id="940294"/>
    <lineage>
        <taxon>Archaea</taxon>
        <taxon>Thermoproteota</taxon>
        <taxon>Thermoprotei</taxon>
        <taxon>Desulfurococcales</taxon>
        <taxon>Desulfurococcaceae</taxon>
        <taxon>Ignicoccus</taxon>
    </lineage>
</organism>
<protein>
    <recommendedName>
        <fullName evidence="1">Glycoside-hydrolase family GH114 TIM-barrel domain-containing protein</fullName>
    </recommendedName>
</protein>
<sequence>MCSCLCYFILVYSNVSLANYSFRYVITDPSTNITGPNAFAYLDIGHAEDWRDYWSYLNKSLILGPTQWPGEYYVKFWDPRWLNIMEKEIRGIAERGYGGVFFDNLDACLDLNNVTSNACTLMEDFVNELSSYASSLGLKVIVNVGSVAYMAPELKVYGVLREETLCPLDPQDWSDLVKAKEEGKVVIDVEYNTTNACESVALKACDEGIYVYLAPSVSLSKPSDLCKRSQELGYWPLLAVFAIPVLRKKLCTSCHSH</sequence>
<feature type="domain" description="Glycoside-hydrolase family GH114 TIM-barrel" evidence="1">
    <location>
        <begin position="35"/>
        <end position="210"/>
    </location>
</feature>
<dbReference type="InterPro" id="IPR017853">
    <property type="entry name" value="GH"/>
</dbReference>
<keyword evidence="3" id="KW-1185">Reference proteome</keyword>
<reference evidence="2" key="1">
    <citation type="submission" date="2013-11" db="EMBL/GenBank/DDBJ databases">
        <title>Comparative genomics of Ignicoccus.</title>
        <authorList>
            <person name="Podar M."/>
        </authorList>
    </citation>
    <scope>NUCLEOTIDE SEQUENCE</scope>
    <source>
        <strain evidence="2">DSM 13166</strain>
    </source>
</reference>
<accession>A0A977KBZ5</accession>
<dbReference type="AlphaFoldDB" id="A0A977KBZ5"/>
<gene>
    <name evidence="2" type="ORF">IPA_08890</name>
</gene>
<dbReference type="EMBL" id="CP006868">
    <property type="protein sequence ID" value="UXD22849.1"/>
    <property type="molecule type" value="Genomic_DNA"/>
</dbReference>
<dbReference type="InterPro" id="IPR013785">
    <property type="entry name" value="Aldolase_TIM"/>
</dbReference>
<dbReference type="SUPFAM" id="SSF51445">
    <property type="entry name" value="(Trans)glycosidases"/>
    <property type="match status" value="1"/>
</dbReference>
<dbReference type="PANTHER" id="PTHR35882">
    <property type="entry name" value="PELA"/>
    <property type="match status" value="1"/>
</dbReference>
<dbReference type="Proteomes" id="UP001063698">
    <property type="component" value="Chromosome"/>
</dbReference>
<evidence type="ECO:0000313" key="2">
    <source>
        <dbReference type="EMBL" id="UXD22849.1"/>
    </source>
</evidence>
<name>A0A977KBZ5_9CREN</name>
<dbReference type="InterPro" id="IPR004352">
    <property type="entry name" value="GH114_TIM-barrel"/>
</dbReference>
<dbReference type="Pfam" id="PF03537">
    <property type="entry name" value="Glyco_hydro_114"/>
    <property type="match status" value="1"/>
</dbReference>
<dbReference type="Gene3D" id="3.20.20.70">
    <property type="entry name" value="Aldolase class I"/>
    <property type="match status" value="1"/>
</dbReference>